<keyword evidence="1" id="KW-0862">Zinc</keyword>
<dbReference type="InterPro" id="IPR008257">
    <property type="entry name" value="Pept_M19"/>
</dbReference>
<keyword evidence="1" id="KW-0336">GPI-anchor</keyword>
<accession>A0A8I6SPV9</accession>
<dbReference type="AlphaFoldDB" id="A0A8I6SPV9"/>
<keyword evidence="5" id="KW-1185">Reference proteome</keyword>
<comment type="subunit">
    <text evidence="1">Homodimer; disulfide-linked.</text>
</comment>
<dbReference type="Proteomes" id="UP000494040">
    <property type="component" value="Unassembled WGS sequence"/>
</dbReference>
<keyword evidence="1" id="KW-1015">Disulfide bond</keyword>
<comment type="cofactor">
    <cofactor evidence="1">
        <name>Zn(2+)</name>
        <dbReference type="ChEBI" id="CHEBI:29105"/>
    </cofactor>
</comment>
<keyword evidence="1" id="KW-0645">Protease</keyword>
<keyword evidence="1" id="KW-0482">Metalloprotease</keyword>
<dbReference type="PANTHER" id="PTHR10443">
    <property type="entry name" value="MICROSOMAL DIPEPTIDASE"/>
    <property type="match status" value="1"/>
</dbReference>
<name>A0A8I6SPV9_CIMLE</name>
<dbReference type="OMA" id="GRCYDEC"/>
<dbReference type="KEGG" id="clec:106666795"/>
<dbReference type="PROSITE" id="PS51365">
    <property type="entry name" value="RENAL_DIPEPTIDASE_2"/>
    <property type="match status" value="1"/>
</dbReference>
<dbReference type="RefSeq" id="XP_024086017.1">
    <property type="nucleotide sequence ID" value="XM_024230249.1"/>
</dbReference>
<dbReference type="GeneID" id="106666795"/>
<dbReference type="CDD" id="cd01301">
    <property type="entry name" value="rDP_like"/>
    <property type="match status" value="1"/>
</dbReference>
<dbReference type="GO" id="GO:0098552">
    <property type="term" value="C:side of membrane"/>
    <property type="evidence" value="ECO:0007669"/>
    <property type="project" value="UniProtKB-KW"/>
</dbReference>
<comment type="subcellular location">
    <subcellularLocation>
        <location evidence="1">Membrane</location>
        <topology evidence="1">Lipid-anchor</topology>
        <topology evidence="1">GPI-anchor</topology>
    </subcellularLocation>
</comment>
<comment type="catalytic activity">
    <reaction evidence="1">
        <text>an L-aminoacyl-L-amino acid + H2O = 2 an L-alpha-amino acid</text>
        <dbReference type="Rhea" id="RHEA:48940"/>
        <dbReference type="ChEBI" id="CHEBI:15377"/>
        <dbReference type="ChEBI" id="CHEBI:59869"/>
        <dbReference type="ChEBI" id="CHEBI:77460"/>
        <dbReference type="EC" id="3.4.13.19"/>
    </reaction>
</comment>
<evidence type="ECO:0000313" key="4">
    <source>
        <dbReference type="EnsemblMetazoa" id="XP_024086017.1"/>
    </source>
</evidence>
<keyword evidence="1" id="KW-0449">Lipoprotein</keyword>
<feature type="region of interest" description="Disordered" evidence="2">
    <location>
        <begin position="110"/>
        <end position="135"/>
    </location>
</feature>
<keyword evidence="1" id="KW-0479">Metal-binding</keyword>
<organism evidence="4 5">
    <name type="scientific">Cimex lectularius</name>
    <name type="common">Bed bug</name>
    <name type="synonym">Acanthia lectularia</name>
    <dbReference type="NCBI Taxonomy" id="79782"/>
    <lineage>
        <taxon>Eukaryota</taxon>
        <taxon>Metazoa</taxon>
        <taxon>Ecdysozoa</taxon>
        <taxon>Arthropoda</taxon>
        <taxon>Hexapoda</taxon>
        <taxon>Insecta</taxon>
        <taxon>Pterygota</taxon>
        <taxon>Neoptera</taxon>
        <taxon>Paraneoptera</taxon>
        <taxon>Hemiptera</taxon>
        <taxon>Heteroptera</taxon>
        <taxon>Panheteroptera</taxon>
        <taxon>Cimicomorpha</taxon>
        <taxon>Cimicidae</taxon>
        <taxon>Cimex</taxon>
    </lineage>
</organism>
<dbReference type="EC" id="3.4.13.19" evidence="1"/>
<dbReference type="OrthoDB" id="445695at2759"/>
<keyword evidence="1" id="KW-0325">Glycoprotein</keyword>
<dbReference type="Gene3D" id="3.20.20.140">
    <property type="entry name" value="Metal-dependent hydrolases"/>
    <property type="match status" value="1"/>
</dbReference>
<comment type="similarity">
    <text evidence="1">Belongs to the metallo-dependent hydrolases superfamily. Peptidase M19 family.</text>
</comment>
<evidence type="ECO:0000313" key="5">
    <source>
        <dbReference type="Proteomes" id="UP000494040"/>
    </source>
</evidence>
<sequence length="599" mass="66475">MQMHRNPDRHLADTSFIASLPPGEGNHKQFQGRLSGESELAIDRHYRDDQNILMPSGQYHSGHYHHHLEYRHAEHLRYYGPGEPCCFAPNWVRAYKVVGDEMLPSPERGVSPGRYGAIPGVPSRAARRRRPSDSEEDIVSCTEDYKCSCDHLPNGNYRHLHEEEANKYPPDVTQNKQEVTFYPKPPVSATTSTSTTSGASCIPGFRIKVKQRWIVLMAVILAAVAGVGLPLALKIQAGATFEERLEIASRLLQDVPLIDGHNDLPWNIRKFVHNRLNEFRFGEDLRGVPPWSLSAWSHTDLLRLRAGQVSAQFWAAYVPCESQFKDAVQLTLEQIDVIRRLTEKYSPPLTFCTSAKEITVAHEKNQLCSLIGVEGGHSLANSLPVLRTLYTLGVRYLTLTSTCNTQWADSSLVDIPGRKSEHGGLTNFGKIIVKEMNRLGMLVDLSHVSVKTMKAALEVSKAPVIFSHSSARALCNSTRNVPDHILAKLGLNGGLVMVNFYSQFLTCKDTATIADAAAHINHIREVAGVDSVGLGAGYDGINFTPKGLEDVSTYPALFAELIASGQWSMEELKKLAGLNLLRVLHAVEKVNIEKKLSFF</sequence>
<keyword evidence="3" id="KW-0812">Transmembrane</keyword>
<dbReference type="GO" id="GO:0046872">
    <property type="term" value="F:metal ion binding"/>
    <property type="evidence" value="ECO:0007669"/>
    <property type="project" value="UniProtKB-UniRule"/>
</dbReference>
<evidence type="ECO:0000256" key="2">
    <source>
        <dbReference type="SAM" id="MobiDB-lite"/>
    </source>
</evidence>
<evidence type="ECO:0000256" key="3">
    <source>
        <dbReference type="SAM" id="Phobius"/>
    </source>
</evidence>
<keyword evidence="3" id="KW-1133">Transmembrane helix</keyword>
<dbReference type="GO" id="GO:0070573">
    <property type="term" value="F:metallodipeptidase activity"/>
    <property type="evidence" value="ECO:0007669"/>
    <property type="project" value="InterPro"/>
</dbReference>
<feature type="region of interest" description="Disordered" evidence="2">
    <location>
        <begin position="1"/>
        <end position="27"/>
    </location>
</feature>
<feature type="transmembrane region" description="Helical" evidence="3">
    <location>
        <begin position="213"/>
        <end position="233"/>
    </location>
</feature>
<protein>
    <recommendedName>
        <fullName evidence="1">Dipeptidase</fullName>
        <ecNumber evidence="1">3.4.13.19</ecNumber>
    </recommendedName>
</protein>
<dbReference type="PANTHER" id="PTHR10443:SF47">
    <property type="entry name" value="DIPEPTIDASE"/>
    <property type="match status" value="1"/>
</dbReference>
<keyword evidence="1" id="KW-0224">Dipeptidase</keyword>
<dbReference type="PROSITE" id="PS00869">
    <property type="entry name" value="RENAL_DIPEPTIDASE_1"/>
    <property type="match status" value="1"/>
</dbReference>
<evidence type="ECO:0000256" key="1">
    <source>
        <dbReference type="RuleBase" id="RU341113"/>
    </source>
</evidence>
<reference evidence="4" key="1">
    <citation type="submission" date="2022-01" db="UniProtKB">
        <authorList>
            <consortium name="EnsemblMetazoa"/>
        </authorList>
    </citation>
    <scope>IDENTIFICATION</scope>
</reference>
<keyword evidence="3" id="KW-0472">Membrane</keyword>
<dbReference type="Pfam" id="PF01244">
    <property type="entry name" value="Peptidase_M19"/>
    <property type="match status" value="1"/>
</dbReference>
<dbReference type="InterPro" id="IPR000180">
    <property type="entry name" value="Dipep_AS"/>
</dbReference>
<dbReference type="GO" id="GO:0006508">
    <property type="term" value="P:proteolysis"/>
    <property type="evidence" value="ECO:0007669"/>
    <property type="project" value="UniProtKB-KW"/>
</dbReference>
<proteinExistence type="inferred from homology"/>
<feature type="compositionally biased region" description="Basic and acidic residues" evidence="2">
    <location>
        <begin position="1"/>
        <end position="12"/>
    </location>
</feature>
<dbReference type="EnsemblMetazoa" id="XM_024230249.1">
    <property type="protein sequence ID" value="XP_024086017.1"/>
    <property type="gene ID" value="LOC106666795"/>
</dbReference>
<dbReference type="SUPFAM" id="SSF51556">
    <property type="entry name" value="Metallo-dependent hydrolases"/>
    <property type="match status" value="1"/>
</dbReference>
<keyword evidence="1" id="KW-0378">Hydrolase</keyword>
<dbReference type="InterPro" id="IPR032466">
    <property type="entry name" value="Metal_Hydrolase"/>
</dbReference>